<gene>
    <name evidence="2" type="ORF">H7U22_05110</name>
</gene>
<evidence type="ECO:0000313" key="3">
    <source>
        <dbReference type="Proteomes" id="UP000652755"/>
    </source>
</evidence>
<dbReference type="EMBL" id="JACRYL010000004">
    <property type="protein sequence ID" value="MBC6109795.1"/>
    <property type="molecule type" value="Genomic_DNA"/>
</dbReference>
<keyword evidence="1" id="KW-0732">Signal</keyword>
<name>A0ABR7KNZ4_9SPHI</name>
<comment type="caution">
    <text evidence="2">The sequence shown here is derived from an EMBL/GenBank/DDBJ whole genome shotgun (WGS) entry which is preliminary data.</text>
</comment>
<feature type="signal peptide" evidence="1">
    <location>
        <begin position="1"/>
        <end position="24"/>
    </location>
</feature>
<proteinExistence type="predicted"/>
<feature type="chain" id="PRO_5045714806" description="Lipocalin-like domain-containing protein" evidence="1">
    <location>
        <begin position="25"/>
        <end position="154"/>
    </location>
</feature>
<sequence>MKTKPLHYLLLCSAFLLFNSFSEIKFSNQEAEICEQTIKYSTNKLLTPSGEEVAASTHIIFNPAKKLITVESESLNDGNATFDTVIESVECTFDKKIITGKADYKGYILQSDGTKSPVEIILEAKDGVVSLVSYDEEKKLGLRTTFEKWEIVKE</sequence>
<dbReference type="Proteomes" id="UP000652755">
    <property type="component" value="Unassembled WGS sequence"/>
</dbReference>
<protein>
    <recommendedName>
        <fullName evidence="4">Lipocalin-like domain-containing protein</fullName>
    </recommendedName>
</protein>
<evidence type="ECO:0000313" key="2">
    <source>
        <dbReference type="EMBL" id="MBC6109795.1"/>
    </source>
</evidence>
<evidence type="ECO:0000256" key="1">
    <source>
        <dbReference type="SAM" id="SignalP"/>
    </source>
</evidence>
<reference evidence="2 3" key="1">
    <citation type="submission" date="2020-08" db="EMBL/GenBank/DDBJ databases">
        <authorList>
            <person name="Sun Q."/>
            <person name="Inoue M."/>
        </authorList>
    </citation>
    <scope>NUCLEOTIDE SEQUENCE [LARGE SCALE GENOMIC DNA]</scope>
    <source>
        <strain evidence="2 3">CCM 8938</strain>
    </source>
</reference>
<accession>A0ABR7KNZ4</accession>
<keyword evidence="3" id="KW-1185">Reference proteome</keyword>
<dbReference type="RefSeq" id="WP_187070281.1">
    <property type="nucleotide sequence ID" value="NZ_JACRYL010000004.1"/>
</dbReference>
<organism evidence="2 3">
    <name type="scientific">Pedobacter fastidiosus</name>
    <dbReference type="NCBI Taxonomy" id="2765361"/>
    <lineage>
        <taxon>Bacteria</taxon>
        <taxon>Pseudomonadati</taxon>
        <taxon>Bacteroidota</taxon>
        <taxon>Sphingobacteriia</taxon>
        <taxon>Sphingobacteriales</taxon>
        <taxon>Sphingobacteriaceae</taxon>
        <taxon>Pedobacter</taxon>
    </lineage>
</organism>
<evidence type="ECO:0008006" key="4">
    <source>
        <dbReference type="Google" id="ProtNLM"/>
    </source>
</evidence>